<name>A0A368FJR0_ANCCA</name>
<sequence length="100" mass="10837">MQFIAIQNPLFSPVATRHRRFNRMRGLSDSPVNVDSAGSSGSTEESNEGNSSSGSVSPQDAAPSPVPAVVINHDLYATPKSIVTYNNNELKVSFLYFSLY</sequence>
<organism evidence="2 3">
    <name type="scientific">Ancylostoma caninum</name>
    <name type="common">Dog hookworm</name>
    <dbReference type="NCBI Taxonomy" id="29170"/>
    <lineage>
        <taxon>Eukaryota</taxon>
        <taxon>Metazoa</taxon>
        <taxon>Ecdysozoa</taxon>
        <taxon>Nematoda</taxon>
        <taxon>Chromadorea</taxon>
        <taxon>Rhabditida</taxon>
        <taxon>Rhabditina</taxon>
        <taxon>Rhabditomorpha</taxon>
        <taxon>Strongyloidea</taxon>
        <taxon>Ancylostomatidae</taxon>
        <taxon>Ancylostomatinae</taxon>
        <taxon>Ancylostoma</taxon>
    </lineage>
</organism>
<reference evidence="2 3" key="1">
    <citation type="submission" date="2014-10" db="EMBL/GenBank/DDBJ databases">
        <title>Draft genome of the hookworm Ancylostoma caninum.</title>
        <authorList>
            <person name="Mitreva M."/>
        </authorList>
    </citation>
    <scope>NUCLEOTIDE SEQUENCE [LARGE SCALE GENOMIC DNA]</scope>
    <source>
        <strain evidence="2 3">Baltimore</strain>
    </source>
</reference>
<feature type="compositionally biased region" description="Low complexity" evidence="1">
    <location>
        <begin position="36"/>
        <end position="57"/>
    </location>
</feature>
<dbReference type="Proteomes" id="UP000252519">
    <property type="component" value="Unassembled WGS sequence"/>
</dbReference>
<dbReference type="OrthoDB" id="10346543at2759"/>
<accession>A0A368FJR0</accession>
<proteinExistence type="predicted"/>
<dbReference type="STRING" id="29170.A0A368FJR0"/>
<evidence type="ECO:0000256" key="1">
    <source>
        <dbReference type="SAM" id="MobiDB-lite"/>
    </source>
</evidence>
<protein>
    <submittedName>
        <fullName evidence="2">Uncharacterized protein</fullName>
    </submittedName>
</protein>
<comment type="caution">
    <text evidence="2">The sequence shown here is derived from an EMBL/GenBank/DDBJ whole genome shotgun (WGS) entry which is preliminary data.</text>
</comment>
<feature type="region of interest" description="Disordered" evidence="1">
    <location>
        <begin position="23"/>
        <end position="65"/>
    </location>
</feature>
<dbReference type="EMBL" id="JOJR01001084">
    <property type="protein sequence ID" value="RCN32474.1"/>
    <property type="molecule type" value="Genomic_DNA"/>
</dbReference>
<evidence type="ECO:0000313" key="3">
    <source>
        <dbReference type="Proteomes" id="UP000252519"/>
    </source>
</evidence>
<keyword evidence="3" id="KW-1185">Reference proteome</keyword>
<gene>
    <name evidence="2" type="ORF">ANCCAN_21716</name>
</gene>
<dbReference type="AlphaFoldDB" id="A0A368FJR0"/>
<evidence type="ECO:0000313" key="2">
    <source>
        <dbReference type="EMBL" id="RCN32474.1"/>
    </source>
</evidence>